<name>A0A9W6QPZ7_9PSEU</name>
<proteinExistence type="predicted"/>
<accession>A0A9W6QPZ7</accession>
<gene>
    <name evidence="1" type="ORF">Aglo03_46860</name>
</gene>
<evidence type="ECO:0000313" key="2">
    <source>
        <dbReference type="Proteomes" id="UP001165042"/>
    </source>
</evidence>
<protein>
    <submittedName>
        <fullName evidence="1">Uncharacterized protein</fullName>
    </submittedName>
</protein>
<evidence type="ECO:0000313" key="1">
    <source>
        <dbReference type="EMBL" id="GLW93870.1"/>
    </source>
</evidence>
<dbReference type="EMBL" id="BSSD01000007">
    <property type="protein sequence ID" value="GLW93870.1"/>
    <property type="molecule type" value="Genomic_DNA"/>
</dbReference>
<comment type="caution">
    <text evidence="1">The sequence shown here is derived from an EMBL/GenBank/DDBJ whole genome shotgun (WGS) entry which is preliminary data.</text>
</comment>
<dbReference type="Proteomes" id="UP001165042">
    <property type="component" value="Unassembled WGS sequence"/>
</dbReference>
<organism evidence="1 2">
    <name type="scientific">Actinokineospora globicatena</name>
    <dbReference type="NCBI Taxonomy" id="103729"/>
    <lineage>
        <taxon>Bacteria</taxon>
        <taxon>Bacillati</taxon>
        <taxon>Actinomycetota</taxon>
        <taxon>Actinomycetes</taxon>
        <taxon>Pseudonocardiales</taxon>
        <taxon>Pseudonocardiaceae</taxon>
        <taxon>Actinokineospora</taxon>
    </lineage>
</organism>
<reference evidence="1" key="1">
    <citation type="submission" date="2023-02" db="EMBL/GenBank/DDBJ databases">
        <title>Actinokineospora globicatena NBRC 15670.</title>
        <authorList>
            <person name="Ichikawa N."/>
            <person name="Sato H."/>
            <person name="Tonouchi N."/>
        </authorList>
    </citation>
    <scope>NUCLEOTIDE SEQUENCE</scope>
    <source>
        <strain evidence="1">NBRC 15670</strain>
    </source>
</reference>
<sequence length="111" mass="12316">MIVGQPRDFTVAHPPAHRRVTAAPAMMRRDIALARTYSPASLHAASTTPALLPTHNSHLPPTRRRPLGWIRGLLRPGTHNRPPPARLVAAQRHPAKVPLCWHSIRDPPWPA</sequence>
<keyword evidence="2" id="KW-1185">Reference proteome</keyword>
<dbReference type="AlphaFoldDB" id="A0A9W6QPZ7"/>